<dbReference type="EMBL" id="CP019480">
    <property type="protein sequence ID" value="UQC89214.1"/>
    <property type="molecule type" value="Genomic_DNA"/>
</dbReference>
<organism evidence="1 2">
    <name type="scientific">Colletotrichum lupini</name>
    <dbReference type="NCBI Taxonomy" id="145971"/>
    <lineage>
        <taxon>Eukaryota</taxon>
        <taxon>Fungi</taxon>
        <taxon>Dikarya</taxon>
        <taxon>Ascomycota</taxon>
        <taxon>Pezizomycotina</taxon>
        <taxon>Sordariomycetes</taxon>
        <taxon>Hypocreomycetidae</taxon>
        <taxon>Glomerellales</taxon>
        <taxon>Glomerellaceae</taxon>
        <taxon>Colletotrichum</taxon>
        <taxon>Colletotrichum acutatum species complex</taxon>
    </lineage>
</organism>
<dbReference type="Proteomes" id="UP000830671">
    <property type="component" value="Chromosome 8"/>
</dbReference>
<reference evidence="1" key="1">
    <citation type="journal article" date="2021" name="Mol. Plant Microbe Interact.">
        <title>Complete Genome Sequence of the Plant-Pathogenic Fungus Colletotrichum lupini.</title>
        <authorList>
            <person name="Baroncelli R."/>
            <person name="Pensec F."/>
            <person name="Da Lio D."/>
            <person name="Boufleur T."/>
            <person name="Vicente I."/>
            <person name="Sarrocco S."/>
            <person name="Picot A."/>
            <person name="Baraldi E."/>
            <person name="Sukno S."/>
            <person name="Thon M."/>
            <person name="Le Floch G."/>
        </authorList>
    </citation>
    <scope>NUCLEOTIDE SEQUENCE</scope>
    <source>
        <strain evidence="1">IMI 504893</strain>
    </source>
</reference>
<proteinExistence type="predicted"/>
<evidence type="ECO:0000313" key="1">
    <source>
        <dbReference type="EMBL" id="UQC89214.1"/>
    </source>
</evidence>
<dbReference type="RefSeq" id="XP_049150815.1">
    <property type="nucleotide sequence ID" value="XM_049293669.1"/>
</dbReference>
<accession>A0A9Q8WMW2</accession>
<dbReference type="GeneID" id="73348679"/>
<sequence>MGKHNTRGSVCGEVLFALLQGVHLGLGEAPRETLTRPTPLCCVCEFGGAEGGWVLSVITFRLILPSRGTYPTSASIPWHLP</sequence>
<evidence type="ECO:0000313" key="2">
    <source>
        <dbReference type="Proteomes" id="UP000830671"/>
    </source>
</evidence>
<protein>
    <submittedName>
        <fullName evidence="1">Uncharacterized protein</fullName>
    </submittedName>
</protein>
<dbReference type="KEGG" id="clup:CLUP02_14742"/>
<name>A0A9Q8WMW2_9PEZI</name>
<gene>
    <name evidence="1" type="ORF">CLUP02_14742</name>
</gene>
<keyword evidence="2" id="KW-1185">Reference proteome</keyword>
<dbReference type="AlphaFoldDB" id="A0A9Q8WMW2"/>